<comment type="caution">
    <text evidence="1">The sequence shown here is derived from an EMBL/GenBank/DDBJ whole genome shotgun (WGS) entry which is preliminary data.</text>
</comment>
<name>A0A4R2GJI5_9HYPH</name>
<dbReference type="EMBL" id="SLWL01000032">
    <property type="protein sequence ID" value="TCO07520.1"/>
    <property type="molecule type" value="Genomic_DNA"/>
</dbReference>
<evidence type="ECO:0000313" key="2">
    <source>
        <dbReference type="Proteomes" id="UP000294881"/>
    </source>
</evidence>
<accession>A0A4R2GJI5</accession>
<keyword evidence="2" id="KW-1185">Reference proteome</keyword>
<evidence type="ECO:0000313" key="1">
    <source>
        <dbReference type="EMBL" id="TCO07520.1"/>
    </source>
</evidence>
<dbReference type="Proteomes" id="UP000294881">
    <property type="component" value="Unassembled WGS sequence"/>
</dbReference>
<dbReference type="AlphaFoldDB" id="A0A4R2GJI5"/>
<reference evidence="1 2" key="1">
    <citation type="submission" date="2019-03" db="EMBL/GenBank/DDBJ databases">
        <title>Genomic Encyclopedia of Type Strains, Phase IV (KMG-IV): sequencing the most valuable type-strain genomes for metagenomic binning, comparative biology and taxonomic classification.</title>
        <authorList>
            <person name="Goeker M."/>
        </authorList>
    </citation>
    <scope>NUCLEOTIDE SEQUENCE [LARGE SCALE GENOMIC DNA]</scope>
    <source>
        <strain evidence="1 2">DSM 22958</strain>
    </source>
</reference>
<proteinExistence type="predicted"/>
<protein>
    <submittedName>
        <fullName evidence="1">Uncharacterized protein</fullName>
    </submittedName>
</protein>
<organism evidence="1 2">
    <name type="scientific">Camelimonas lactis</name>
    <dbReference type="NCBI Taxonomy" id="659006"/>
    <lineage>
        <taxon>Bacteria</taxon>
        <taxon>Pseudomonadati</taxon>
        <taxon>Pseudomonadota</taxon>
        <taxon>Alphaproteobacteria</taxon>
        <taxon>Hyphomicrobiales</taxon>
        <taxon>Chelatococcaceae</taxon>
        <taxon>Camelimonas</taxon>
    </lineage>
</organism>
<sequence length="108" mass="12242">MPLPDHHLSELSMGDLSKMYETYRTAAEVFRGRAGQPWAEYLPAGDILDNEAERCLRVMCCIFEEARQRRMSPKDPEAHHMAKLYALHVADEEDDIAEAAAFLSGFAK</sequence>
<gene>
    <name evidence="1" type="ORF">EV666_1321</name>
</gene>